<dbReference type="Proteomes" id="UP000811609">
    <property type="component" value="Chromosome 8"/>
</dbReference>
<evidence type="ECO:0000256" key="2">
    <source>
        <dbReference type="ARBA" id="ARBA00022472"/>
    </source>
</evidence>
<keyword evidence="2" id="KW-0806">Transcription termination</keyword>
<comment type="caution">
    <text evidence="4">The sequence shown here is derived from an EMBL/GenBank/DDBJ whole genome shotgun (WGS) entry which is preliminary data.</text>
</comment>
<dbReference type="EMBL" id="CM031816">
    <property type="protein sequence ID" value="KAG6645083.1"/>
    <property type="molecule type" value="Genomic_DNA"/>
</dbReference>
<keyword evidence="5" id="KW-1185">Reference proteome</keyword>
<dbReference type="SMART" id="SM00733">
    <property type="entry name" value="Mterf"/>
    <property type="match status" value="6"/>
</dbReference>
<keyword evidence="2" id="KW-0804">Transcription</keyword>
<keyword evidence="2" id="KW-0805">Transcription regulation</keyword>
<dbReference type="OrthoDB" id="637682at2759"/>
<evidence type="ECO:0000256" key="3">
    <source>
        <dbReference type="ARBA" id="ARBA00022946"/>
    </source>
</evidence>
<keyword evidence="3" id="KW-0809">Transit peptide</keyword>
<dbReference type="FunFam" id="1.25.70.10:FF:000001">
    <property type="entry name" value="Mitochondrial transcription termination factor-like"/>
    <property type="match status" value="1"/>
</dbReference>
<dbReference type="InterPro" id="IPR038538">
    <property type="entry name" value="MTERF_sf"/>
</dbReference>
<gene>
    <name evidence="4" type="ORF">CIPAW_08G098500</name>
</gene>
<evidence type="ECO:0000313" key="5">
    <source>
        <dbReference type="Proteomes" id="UP000811609"/>
    </source>
</evidence>
<dbReference type="Gene3D" id="1.25.70.10">
    <property type="entry name" value="Transcription termination factor 3, mitochondrial"/>
    <property type="match status" value="1"/>
</dbReference>
<protein>
    <submittedName>
        <fullName evidence="4">Uncharacterized protein</fullName>
    </submittedName>
</protein>
<comment type="similarity">
    <text evidence="1">Belongs to the mTERF family.</text>
</comment>
<dbReference type="AlphaFoldDB" id="A0A8T1PTS9"/>
<evidence type="ECO:0000256" key="1">
    <source>
        <dbReference type="ARBA" id="ARBA00007692"/>
    </source>
</evidence>
<dbReference type="PANTHER" id="PTHR13068">
    <property type="entry name" value="CGI-12 PROTEIN-RELATED"/>
    <property type="match status" value="1"/>
</dbReference>
<dbReference type="GO" id="GO:0006353">
    <property type="term" value="P:DNA-templated transcription termination"/>
    <property type="evidence" value="ECO:0007669"/>
    <property type="project" value="UniProtKB-KW"/>
</dbReference>
<organism evidence="4 5">
    <name type="scientific">Carya illinoinensis</name>
    <name type="common">Pecan</name>
    <dbReference type="NCBI Taxonomy" id="32201"/>
    <lineage>
        <taxon>Eukaryota</taxon>
        <taxon>Viridiplantae</taxon>
        <taxon>Streptophyta</taxon>
        <taxon>Embryophyta</taxon>
        <taxon>Tracheophyta</taxon>
        <taxon>Spermatophyta</taxon>
        <taxon>Magnoliopsida</taxon>
        <taxon>eudicotyledons</taxon>
        <taxon>Gunneridae</taxon>
        <taxon>Pentapetalae</taxon>
        <taxon>rosids</taxon>
        <taxon>fabids</taxon>
        <taxon>Fagales</taxon>
        <taxon>Juglandaceae</taxon>
        <taxon>Carya</taxon>
    </lineage>
</organism>
<reference evidence="4" key="1">
    <citation type="submission" date="2020-12" db="EMBL/GenBank/DDBJ databases">
        <title>WGS assembly of Carya illinoinensis cv. Pawnee.</title>
        <authorList>
            <person name="Platts A."/>
            <person name="Shu S."/>
            <person name="Wright S."/>
            <person name="Barry K."/>
            <person name="Edger P."/>
            <person name="Pires J.C."/>
            <person name="Schmutz J."/>
        </authorList>
    </citation>
    <scope>NUCLEOTIDE SEQUENCE</scope>
    <source>
        <tissue evidence="4">Leaf</tissue>
    </source>
</reference>
<dbReference type="GO" id="GO:0003676">
    <property type="term" value="F:nucleic acid binding"/>
    <property type="evidence" value="ECO:0007669"/>
    <property type="project" value="InterPro"/>
</dbReference>
<accession>A0A8T1PTS9</accession>
<sequence>MLGFYCSRQLLLLKCRMTQLGFLRQNGFFIVKSFTSVAISHSSEGPEEGKHSFTISYLINSCGLSTKSAILASKRLHFERPVKPDSVLHLLKENGFTNSQISQLVRIQPSLLLCDPKKILLPKIEFFRSIGFSCSDLPRILSSNPSLLGRSLEKRLIPCLDFLKSVVLEDEKVVLIVKRAPRVIQFDLRNNMIPNIELLRQLGVPQSSITYLVTNSPSSVLIQHTRFAEAVLEVKEMGFNPSKIVFVVAIHAFTKTTKSKLESKLELYKRWGWSKEIALLAFKRHPNCMLLSDEKITKTMDFLVNEMSRSSLNISRNPTVINCSLEKRIIPRCSVIQILLAKGLVKSDLSSSSFILPGERCFLDKFVIKFQDVVPELQNVYRAKMHLSGLGNAV</sequence>
<evidence type="ECO:0000313" key="4">
    <source>
        <dbReference type="EMBL" id="KAG6645083.1"/>
    </source>
</evidence>
<dbReference type="PANTHER" id="PTHR13068:SF133">
    <property type="entry name" value="MITOCHONDRIAL TRANSCRIPTION TERMINATION FACTOR FAMILY PROTEIN"/>
    <property type="match status" value="1"/>
</dbReference>
<name>A0A8T1PTS9_CARIL</name>
<proteinExistence type="inferred from homology"/>
<dbReference type="Pfam" id="PF02536">
    <property type="entry name" value="mTERF"/>
    <property type="match status" value="1"/>
</dbReference>
<dbReference type="InterPro" id="IPR003690">
    <property type="entry name" value="MTERF"/>
</dbReference>